<dbReference type="PANTHER" id="PTHR30537">
    <property type="entry name" value="HTH-TYPE TRANSCRIPTIONAL REGULATOR"/>
    <property type="match status" value="1"/>
</dbReference>
<protein>
    <submittedName>
        <fullName evidence="6">LysR family transcriptional regulator</fullName>
    </submittedName>
</protein>
<dbReference type="Gene3D" id="1.10.10.10">
    <property type="entry name" value="Winged helix-like DNA-binding domain superfamily/Winged helix DNA-binding domain"/>
    <property type="match status" value="1"/>
</dbReference>
<dbReference type="SUPFAM" id="SSF46785">
    <property type="entry name" value="Winged helix' DNA-binding domain"/>
    <property type="match status" value="1"/>
</dbReference>
<organism evidence="6 7">
    <name type="scientific">Hyphobacterium lacteum</name>
    <dbReference type="NCBI Taxonomy" id="3116575"/>
    <lineage>
        <taxon>Bacteria</taxon>
        <taxon>Pseudomonadati</taxon>
        <taxon>Pseudomonadota</taxon>
        <taxon>Alphaproteobacteria</taxon>
        <taxon>Maricaulales</taxon>
        <taxon>Maricaulaceae</taxon>
        <taxon>Hyphobacterium</taxon>
    </lineage>
</organism>
<evidence type="ECO:0000256" key="4">
    <source>
        <dbReference type="ARBA" id="ARBA00023163"/>
    </source>
</evidence>
<dbReference type="RefSeq" id="WP_330199167.1">
    <property type="nucleotide sequence ID" value="NZ_JAZDRP010000005.1"/>
</dbReference>
<keyword evidence="2" id="KW-0805">Transcription regulation</keyword>
<comment type="similarity">
    <text evidence="1">Belongs to the LysR transcriptional regulatory family.</text>
</comment>
<dbReference type="Pfam" id="PF00126">
    <property type="entry name" value="HTH_1"/>
    <property type="match status" value="1"/>
</dbReference>
<dbReference type="Proteomes" id="UP001354971">
    <property type="component" value="Unassembled WGS sequence"/>
</dbReference>
<dbReference type="InterPro" id="IPR058163">
    <property type="entry name" value="LysR-type_TF_proteobact-type"/>
</dbReference>
<dbReference type="EMBL" id="JAZDRP010000005">
    <property type="protein sequence ID" value="MEE2526503.1"/>
    <property type="molecule type" value="Genomic_DNA"/>
</dbReference>
<comment type="caution">
    <text evidence="6">The sequence shown here is derived from an EMBL/GenBank/DDBJ whole genome shotgun (WGS) entry which is preliminary data.</text>
</comment>
<feature type="domain" description="HTH lysR-type" evidence="5">
    <location>
        <begin position="40"/>
        <end position="97"/>
    </location>
</feature>
<dbReference type="SUPFAM" id="SSF53850">
    <property type="entry name" value="Periplasmic binding protein-like II"/>
    <property type="match status" value="1"/>
</dbReference>
<proteinExistence type="inferred from homology"/>
<accession>A0ABU7LRF9</accession>
<dbReference type="InterPro" id="IPR005119">
    <property type="entry name" value="LysR_subst-bd"/>
</dbReference>
<dbReference type="InterPro" id="IPR036390">
    <property type="entry name" value="WH_DNA-bd_sf"/>
</dbReference>
<dbReference type="PANTHER" id="PTHR30537:SF3">
    <property type="entry name" value="TRANSCRIPTIONAL REGULATORY PROTEIN"/>
    <property type="match status" value="1"/>
</dbReference>
<evidence type="ECO:0000256" key="2">
    <source>
        <dbReference type="ARBA" id="ARBA00023015"/>
    </source>
</evidence>
<keyword evidence="7" id="KW-1185">Reference proteome</keyword>
<evidence type="ECO:0000313" key="6">
    <source>
        <dbReference type="EMBL" id="MEE2526503.1"/>
    </source>
</evidence>
<gene>
    <name evidence="6" type="ORF">V0U79_09005</name>
</gene>
<reference evidence="6 7" key="1">
    <citation type="submission" date="2024-01" db="EMBL/GenBank/DDBJ databases">
        <title>Hyphobacterium bacterium isolated from marine sediment.</title>
        <authorList>
            <person name="Zhao S."/>
        </authorList>
    </citation>
    <scope>NUCLEOTIDE SEQUENCE [LARGE SCALE GENOMIC DNA]</scope>
    <source>
        <strain evidence="7">HN65</strain>
    </source>
</reference>
<name>A0ABU7LRF9_9PROT</name>
<evidence type="ECO:0000313" key="7">
    <source>
        <dbReference type="Proteomes" id="UP001354971"/>
    </source>
</evidence>
<dbReference type="InterPro" id="IPR036388">
    <property type="entry name" value="WH-like_DNA-bd_sf"/>
</dbReference>
<evidence type="ECO:0000259" key="5">
    <source>
        <dbReference type="PROSITE" id="PS50931"/>
    </source>
</evidence>
<dbReference type="InterPro" id="IPR000847">
    <property type="entry name" value="LysR_HTH_N"/>
</dbReference>
<sequence>MAAFLRFAVVNQHAFAQDFENPGKIDTGFAGMHKGAAGRMQWDDARIFLAFAREGSFSAAAKRLGVQHSTVSRRIHALEEQVGTPLVERSATGYTLTAAGEDLRISAYRIEQELLSFEAASGGQSQDASGELRITAIANMASTVLMPVFARFTEAHPGINLRVDVTNDSVRLAERDADIALRQTNSPGETLIGTRLTTIASTVYGATDYCNAVRAGAAEEKWIGVDCCDFHRTWTREACPEGAHSFWVDETSLTLAAIREGLGVGYLPCFLGDSEAGLSRFQEPDPRHEIGLWLLYHRDLKNTRRVTLFREHMQREIPALAPLFAGQPEGPEPPSEAQT</sequence>
<keyword evidence="4" id="KW-0804">Transcription</keyword>
<dbReference type="Pfam" id="PF03466">
    <property type="entry name" value="LysR_substrate"/>
    <property type="match status" value="1"/>
</dbReference>
<evidence type="ECO:0000256" key="3">
    <source>
        <dbReference type="ARBA" id="ARBA00023125"/>
    </source>
</evidence>
<dbReference type="PROSITE" id="PS50931">
    <property type="entry name" value="HTH_LYSR"/>
    <property type="match status" value="1"/>
</dbReference>
<keyword evidence="3" id="KW-0238">DNA-binding</keyword>
<dbReference type="Gene3D" id="3.40.190.290">
    <property type="match status" value="1"/>
</dbReference>
<evidence type="ECO:0000256" key="1">
    <source>
        <dbReference type="ARBA" id="ARBA00009437"/>
    </source>
</evidence>